<evidence type="ECO:0000313" key="2">
    <source>
        <dbReference type="Proteomes" id="UP001642360"/>
    </source>
</evidence>
<comment type="caution">
    <text evidence="1">The sequence shown here is derived from an EMBL/GenBank/DDBJ whole genome shotgun (WGS) entry which is preliminary data.</text>
</comment>
<organism evidence="1 2">
    <name type="scientific">Ilex paraguariensis</name>
    <name type="common">yerba mate</name>
    <dbReference type="NCBI Taxonomy" id="185542"/>
    <lineage>
        <taxon>Eukaryota</taxon>
        <taxon>Viridiplantae</taxon>
        <taxon>Streptophyta</taxon>
        <taxon>Embryophyta</taxon>
        <taxon>Tracheophyta</taxon>
        <taxon>Spermatophyta</taxon>
        <taxon>Magnoliopsida</taxon>
        <taxon>eudicotyledons</taxon>
        <taxon>Gunneridae</taxon>
        <taxon>Pentapetalae</taxon>
        <taxon>asterids</taxon>
        <taxon>campanulids</taxon>
        <taxon>Aquifoliales</taxon>
        <taxon>Aquifoliaceae</taxon>
        <taxon>Ilex</taxon>
    </lineage>
</organism>
<sequence>MGDARKGDLGVKQRESMVAYLLWFILKARNDWVYHHQEPRPKQAVDRAVEAISEFFNQGEKTEALNRGGSDVWQQPPYCWHKINCDGAFLERTKQGSIGVAVRDTEGTLIHGETDSL</sequence>
<dbReference type="Proteomes" id="UP001642360">
    <property type="component" value="Unassembled WGS sequence"/>
</dbReference>
<dbReference type="AlphaFoldDB" id="A0ABC8SA96"/>
<gene>
    <name evidence="1" type="ORF">ILEXP_LOCUS22449</name>
</gene>
<accession>A0ABC8SA96</accession>
<reference evidence="1 2" key="1">
    <citation type="submission" date="2024-02" db="EMBL/GenBank/DDBJ databases">
        <authorList>
            <person name="Vignale AGUSTIN F."/>
            <person name="Sosa J E."/>
            <person name="Modenutti C."/>
        </authorList>
    </citation>
    <scope>NUCLEOTIDE SEQUENCE [LARGE SCALE GENOMIC DNA]</scope>
</reference>
<evidence type="ECO:0000313" key="1">
    <source>
        <dbReference type="EMBL" id="CAK9154139.1"/>
    </source>
</evidence>
<name>A0ABC8SA96_9AQUA</name>
<protein>
    <recommendedName>
        <fullName evidence="3">RNase H type-1 domain-containing protein</fullName>
    </recommendedName>
</protein>
<dbReference type="EMBL" id="CAUOFW020002502">
    <property type="protein sequence ID" value="CAK9154139.1"/>
    <property type="molecule type" value="Genomic_DNA"/>
</dbReference>
<keyword evidence="2" id="KW-1185">Reference proteome</keyword>
<evidence type="ECO:0008006" key="3">
    <source>
        <dbReference type="Google" id="ProtNLM"/>
    </source>
</evidence>
<proteinExistence type="predicted"/>